<reference evidence="2" key="1">
    <citation type="journal article" date="2021" name="Sci. Rep.">
        <title>Diploid genomic architecture of Nitzschia inconspicua, an elite biomass production diatom.</title>
        <authorList>
            <person name="Oliver A."/>
            <person name="Podell S."/>
            <person name="Pinowska A."/>
            <person name="Traller J.C."/>
            <person name="Smith S.R."/>
            <person name="McClure R."/>
            <person name="Beliaev A."/>
            <person name="Bohutskyi P."/>
            <person name="Hill E.A."/>
            <person name="Rabines A."/>
            <person name="Zheng H."/>
            <person name="Allen L.Z."/>
            <person name="Kuo A."/>
            <person name="Grigoriev I.V."/>
            <person name="Allen A.E."/>
            <person name="Hazlebeck D."/>
            <person name="Allen E.E."/>
        </authorList>
    </citation>
    <scope>NUCLEOTIDE SEQUENCE</scope>
    <source>
        <strain evidence="2">Hildebrandi</strain>
    </source>
</reference>
<comment type="caution">
    <text evidence="2">The sequence shown here is derived from an EMBL/GenBank/DDBJ whole genome shotgun (WGS) entry which is preliminary data.</text>
</comment>
<feature type="chain" id="PRO_5039944687" description="Secreted protein" evidence="1">
    <location>
        <begin position="21"/>
        <end position="105"/>
    </location>
</feature>
<evidence type="ECO:0000313" key="3">
    <source>
        <dbReference type="Proteomes" id="UP000693970"/>
    </source>
</evidence>
<sequence length="105" mass="11674">MSLLWRWFVNLLCFLGASSANLPCSPYALFASPAFALSTTGSHETARAARDVIFDLDSAQLTKGFSQLDSLACGLHRYTYPMQRSLPWARQRVCNASRNRRLACG</sequence>
<proteinExistence type="predicted"/>
<accession>A0A9K3PT35</accession>
<evidence type="ECO:0000256" key="1">
    <source>
        <dbReference type="SAM" id="SignalP"/>
    </source>
</evidence>
<reference evidence="2" key="2">
    <citation type="submission" date="2021-04" db="EMBL/GenBank/DDBJ databases">
        <authorList>
            <person name="Podell S."/>
        </authorList>
    </citation>
    <scope>NUCLEOTIDE SEQUENCE</scope>
    <source>
        <strain evidence="2">Hildebrandi</strain>
    </source>
</reference>
<name>A0A9K3PT35_9STRA</name>
<evidence type="ECO:0000313" key="2">
    <source>
        <dbReference type="EMBL" id="KAG7358421.1"/>
    </source>
</evidence>
<dbReference type="Proteomes" id="UP000693970">
    <property type="component" value="Unassembled WGS sequence"/>
</dbReference>
<feature type="signal peptide" evidence="1">
    <location>
        <begin position="1"/>
        <end position="20"/>
    </location>
</feature>
<keyword evidence="3" id="KW-1185">Reference proteome</keyword>
<protein>
    <recommendedName>
        <fullName evidence="4">Secreted protein</fullName>
    </recommendedName>
</protein>
<gene>
    <name evidence="2" type="ORF">IV203_015009</name>
</gene>
<organism evidence="2 3">
    <name type="scientific">Nitzschia inconspicua</name>
    <dbReference type="NCBI Taxonomy" id="303405"/>
    <lineage>
        <taxon>Eukaryota</taxon>
        <taxon>Sar</taxon>
        <taxon>Stramenopiles</taxon>
        <taxon>Ochrophyta</taxon>
        <taxon>Bacillariophyta</taxon>
        <taxon>Bacillariophyceae</taxon>
        <taxon>Bacillariophycidae</taxon>
        <taxon>Bacillariales</taxon>
        <taxon>Bacillariaceae</taxon>
        <taxon>Nitzschia</taxon>
    </lineage>
</organism>
<keyword evidence="1" id="KW-0732">Signal</keyword>
<evidence type="ECO:0008006" key="4">
    <source>
        <dbReference type="Google" id="ProtNLM"/>
    </source>
</evidence>
<dbReference type="EMBL" id="JAGRRH010000014">
    <property type="protein sequence ID" value="KAG7358421.1"/>
    <property type="molecule type" value="Genomic_DNA"/>
</dbReference>
<dbReference type="AlphaFoldDB" id="A0A9K3PT35"/>